<organism evidence="2 3">
    <name type="scientific">Wickerhamomyces pijperi</name>
    <name type="common">Yeast</name>
    <name type="synonym">Pichia pijperi</name>
    <dbReference type="NCBI Taxonomy" id="599730"/>
    <lineage>
        <taxon>Eukaryota</taxon>
        <taxon>Fungi</taxon>
        <taxon>Dikarya</taxon>
        <taxon>Ascomycota</taxon>
        <taxon>Saccharomycotina</taxon>
        <taxon>Saccharomycetes</taxon>
        <taxon>Phaffomycetales</taxon>
        <taxon>Wickerhamomycetaceae</taxon>
        <taxon>Wickerhamomyces</taxon>
    </lineage>
</organism>
<protein>
    <submittedName>
        <fullName evidence="2">Uncharacterized protein</fullName>
    </submittedName>
</protein>
<dbReference type="EMBL" id="JAEUBG010001794">
    <property type="protein sequence ID" value="KAH3685787.1"/>
    <property type="molecule type" value="Genomic_DNA"/>
</dbReference>
<evidence type="ECO:0000313" key="2">
    <source>
        <dbReference type="EMBL" id="KAH3685787.1"/>
    </source>
</evidence>
<evidence type="ECO:0000313" key="3">
    <source>
        <dbReference type="Proteomes" id="UP000774326"/>
    </source>
</evidence>
<keyword evidence="1" id="KW-1133">Transmembrane helix</keyword>
<dbReference type="AlphaFoldDB" id="A0A9P8Q7G4"/>
<feature type="transmembrane region" description="Helical" evidence="1">
    <location>
        <begin position="86"/>
        <end position="104"/>
    </location>
</feature>
<keyword evidence="3" id="KW-1185">Reference proteome</keyword>
<accession>A0A9P8Q7G4</accession>
<sequence>MSFLAAQTSILPPQTPTLKNRTWDIISFEIVLGIDVVFLSMLVWIKSIGQACNFLSAKANSVWYSSRTSTCVTLTFEMILVGLEKFLTVLLFSPVLILTSLMNTPRSVP</sequence>
<dbReference type="Proteomes" id="UP000774326">
    <property type="component" value="Unassembled WGS sequence"/>
</dbReference>
<reference evidence="2" key="1">
    <citation type="journal article" date="2021" name="Open Biol.">
        <title>Shared evolutionary footprints suggest mitochondrial oxidative damage underlies multiple complex I losses in fungi.</title>
        <authorList>
            <person name="Schikora-Tamarit M.A."/>
            <person name="Marcet-Houben M."/>
            <person name="Nosek J."/>
            <person name="Gabaldon T."/>
        </authorList>
    </citation>
    <scope>NUCLEOTIDE SEQUENCE</scope>
    <source>
        <strain evidence="2">CBS2887</strain>
    </source>
</reference>
<evidence type="ECO:0000256" key="1">
    <source>
        <dbReference type="SAM" id="Phobius"/>
    </source>
</evidence>
<reference evidence="2" key="2">
    <citation type="submission" date="2021-01" db="EMBL/GenBank/DDBJ databases">
        <authorList>
            <person name="Schikora-Tamarit M.A."/>
        </authorList>
    </citation>
    <scope>NUCLEOTIDE SEQUENCE</scope>
    <source>
        <strain evidence="2">CBS2887</strain>
    </source>
</reference>
<name>A0A9P8Q7G4_WICPI</name>
<proteinExistence type="predicted"/>
<keyword evidence="1" id="KW-0472">Membrane</keyword>
<keyword evidence="1" id="KW-0812">Transmembrane</keyword>
<feature type="transmembrane region" description="Helical" evidence="1">
    <location>
        <begin position="25"/>
        <end position="45"/>
    </location>
</feature>
<comment type="caution">
    <text evidence="2">The sequence shown here is derived from an EMBL/GenBank/DDBJ whole genome shotgun (WGS) entry which is preliminary data.</text>
</comment>
<gene>
    <name evidence="2" type="ORF">WICPIJ_003250</name>
</gene>